<dbReference type="Proteomes" id="UP000249056">
    <property type="component" value="Unassembled WGS sequence"/>
</dbReference>
<dbReference type="EMBL" id="QKRW01000004">
    <property type="protein sequence ID" value="RAL67076.1"/>
    <property type="molecule type" value="Genomic_DNA"/>
</dbReference>
<gene>
    <name evidence="3" type="ORF">DID88_007856</name>
</gene>
<feature type="compositionally biased region" description="Low complexity" evidence="2">
    <location>
        <begin position="317"/>
        <end position="326"/>
    </location>
</feature>
<evidence type="ECO:0000256" key="1">
    <source>
        <dbReference type="SAM" id="Coils"/>
    </source>
</evidence>
<name>A0A395J470_9HELO</name>
<feature type="region of interest" description="Disordered" evidence="2">
    <location>
        <begin position="1"/>
        <end position="75"/>
    </location>
</feature>
<evidence type="ECO:0000256" key="2">
    <source>
        <dbReference type="SAM" id="MobiDB-lite"/>
    </source>
</evidence>
<protein>
    <submittedName>
        <fullName evidence="3">Uncharacterized protein</fullName>
    </submittedName>
</protein>
<feature type="region of interest" description="Disordered" evidence="2">
    <location>
        <begin position="306"/>
        <end position="326"/>
    </location>
</feature>
<feature type="compositionally biased region" description="Polar residues" evidence="2">
    <location>
        <begin position="1"/>
        <end position="30"/>
    </location>
</feature>
<feature type="coiled-coil region" evidence="1">
    <location>
        <begin position="111"/>
        <end position="159"/>
    </location>
</feature>
<evidence type="ECO:0000313" key="4">
    <source>
        <dbReference type="Proteomes" id="UP000249056"/>
    </source>
</evidence>
<comment type="caution">
    <text evidence="3">The sequence shown here is derived from an EMBL/GenBank/DDBJ whole genome shotgun (WGS) entry which is preliminary data.</text>
</comment>
<proteinExistence type="predicted"/>
<evidence type="ECO:0000313" key="3">
    <source>
        <dbReference type="EMBL" id="RAL67076.1"/>
    </source>
</evidence>
<organism evidence="3 4">
    <name type="scientific">Monilinia fructigena</name>
    <dbReference type="NCBI Taxonomy" id="38457"/>
    <lineage>
        <taxon>Eukaryota</taxon>
        <taxon>Fungi</taxon>
        <taxon>Dikarya</taxon>
        <taxon>Ascomycota</taxon>
        <taxon>Pezizomycotina</taxon>
        <taxon>Leotiomycetes</taxon>
        <taxon>Helotiales</taxon>
        <taxon>Sclerotiniaceae</taxon>
        <taxon>Monilinia</taxon>
    </lineage>
</organism>
<accession>A0A395J470</accession>
<reference evidence="3 4" key="1">
    <citation type="submission" date="2018-06" db="EMBL/GenBank/DDBJ databases">
        <title>Genome Sequence of the Brown Rot Fungal Pathogen Monilinia fructigena.</title>
        <authorList>
            <person name="Landi L."/>
            <person name="De Miccolis Angelini R.M."/>
            <person name="Pollastro S."/>
            <person name="Abate D."/>
            <person name="Faretra F."/>
            <person name="Romanazzi G."/>
        </authorList>
    </citation>
    <scope>NUCLEOTIDE SEQUENCE [LARGE SCALE GENOMIC DNA]</scope>
    <source>
        <strain evidence="3 4">Mfrg269</strain>
    </source>
</reference>
<keyword evidence="4" id="KW-1185">Reference proteome</keyword>
<feature type="compositionally biased region" description="Basic and acidic residues" evidence="2">
    <location>
        <begin position="306"/>
        <end position="316"/>
    </location>
</feature>
<dbReference type="AlphaFoldDB" id="A0A395J470"/>
<dbReference type="OrthoDB" id="10515634at2759"/>
<keyword evidence="1" id="KW-0175">Coiled coil</keyword>
<sequence>MKTNQGSKRASLSDTADNNALATSSNSDTGYNAIDVDENNESGYDFLNADHENAFAPPTPSTPSPPPPPLPLRRRSKPRIKDNVAMRAMDQVHQSSIAVLRETVASRNADVVSAEENVALHLKTIETLKQKSESRGDKISELKRRLRYHEEQEATMEQRQNQLILKEFEAGRNERRMRARLFQAVQERNAAVEELEFFFRRYLKTLADQDQFHGQSGYLGAGLEANRGRLAHDKKFHEQKYEIETGRLRRHLNRALEKSASLEQALEASRGQLAHDKQFLERKAEVETERLRRHLNRALQEARELQEENAKLKKEAAAAAAAQNGP</sequence>
<feature type="compositionally biased region" description="Pro residues" evidence="2">
    <location>
        <begin position="57"/>
        <end position="71"/>
    </location>
</feature>